<gene>
    <name evidence="1" type="ORF">H8S64_19250</name>
</gene>
<protein>
    <recommendedName>
        <fullName evidence="3">Helicase XPB/Ssl2 N-terminal domain-containing protein</fullName>
    </recommendedName>
</protein>
<comment type="caution">
    <text evidence="1">The sequence shown here is derived from an EMBL/GenBank/DDBJ whole genome shotgun (WGS) entry which is preliminary data.</text>
</comment>
<dbReference type="EMBL" id="JACOOH010000009">
    <property type="protein sequence ID" value="MBC5623237.1"/>
    <property type="molecule type" value="Genomic_DNA"/>
</dbReference>
<evidence type="ECO:0000313" key="1">
    <source>
        <dbReference type="EMBL" id="MBC5623237.1"/>
    </source>
</evidence>
<accession>A0ABR7D5J7</accession>
<proteinExistence type="predicted"/>
<name>A0ABR7D5J7_9BACT</name>
<reference evidence="1 2" key="1">
    <citation type="submission" date="2020-08" db="EMBL/GenBank/DDBJ databases">
        <title>Genome public.</title>
        <authorList>
            <person name="Liu C."/>
            <person name="Sun Q."/>
        </authorList>
    </citation>
    <scope>NUCLEOTIDE SEQUENCE [LARGE SCALE GENOMIC DNA]</scope>
    <source>
        <strain evidence="1 2">NSJ-56</strain>
    </source>
</reference>
<dbReference type="RefSeq" id="WP_186978332.1">
    <property type="nucleotide sequence ID" value="NZ_JACOOH010000009.1"/>
</dbReference>
<organism evidence="1 2">
    <name type="scientific">Butyricimonas hominis</name>
    <dbReference type="NCBI Taxonomy" id="2763032"/>
    <lineage>
        <taxon>Bacteria</taxon>
        <taxon>Pseudomonadati</taxon>
        <taxon>Bacteroidota</taxon>
        <taxon>Bacteroidia</taxon>
        <taxon>Bacteroidales</taxon>
        <taxon>Odoribacteraceae</taxon>
        <taxon>Butyricimonas</taxon>
    </lineage>
</organism>
<keyword evidence="2" id="KW-1185">Reference proteome</keyword>
<evidence type="ECO:0000313" key="2">
    <source>
        <dbReference type="Proteomes" id="UP000646484"/>
    </source>
</evidence>
<dbReference type="Proteomes" id="UP000646484">
    <property type="component" value="Unassembled WGS sequence"/>
</dbReference>
<evidence type="ECO:0008006" key="3">
    <source>
        <dbReference type="Google" id="ProtNLM"/>
    </source>
</evidence>
<sequence length="617" mass="71560">MDISFESQLEVYRSLSGQAKLIVDMLAHSCCPINRKDMESLFPDVTSPRSELHATFKRLQQAKIVWYCMEGGSTDDYYTSMLALELTILLFLQQVKEGRDIEQEVSTPQFWEKVNRTGRPTRERILAIFFDVKLPDHDHFPIPHFYKQQLLNTASKMKSSFHLETTFPEKYLIRHFRDIVRLQIEQIHPNPSIACWYDRFTVIHKNSPLFHATLQDTRAILTLLLPGKSDQIPDNVNPATREGASLLGMYYLYQGDYSRALRYFSEGESNKTIFDDYRPTQYPIFLFGKAMAYLLDSKTSIDINSPLNILPPDDIFERLAWANKMNKSPEEITRLLPAEGSLPPLSQYLLNSMKQYLGLAVDGSLTFLEHQAAKLGWDIPSLVNKCLSRKNLVSFKQNTILTGKWEKTFAPLVEQTFTPIIQKDRTKELLATRTNTFRIAYFIRTWGKQQWMIVPKLQKTKDGITWTSGMPIAAPRLFEGSVPDMTDWDCELAYPNLSKEDKIILLAGHPHVYNEKDEQRRSVQIIKINPAISIRQDDTGYCITTNLKNFVSRQKILWERNFLKATIYEITRQQHYILSWLDKFSHLPFEAHDALVALIKHLQKSVTIYTDIEINIE</sequence>